<keyword evidence="7" id="KW-1185">Reference proteome</keyword>
<accession>A0A7E4ZS57</accession>
<dbReference type="SUPFAM" id="SSF53474">
    <property type="entry name" value="alpha/beta-Hydrolases"/>
    <property type="match status" value="1"/>
</dbReference>
<dbReference type="InterPro" id="IPR008758">
    <property type="entry name" value="Peptidase_S28"/>
</dbReference>
<evidence type="ECO:0000256" key="1">
    <source>
        <dbReference type="ARBA" id="ARBA00011079"/>
    </source>
</evidence>
<dbReference type="GO" id="GO:0006508">
    <property type="term" value="P:proteolysis"/>
    <property type="evidence" value="ECO:0007669"/>
    <property type="project" value="UniProtKB-KW"/>
</dbReference>
<dbReference type="InterPro" id="IPR042269">
    <property type="entry name" value="Ser_carbopepase_S28_SKS"/>
</dbReference>
<dbReference type="WBParaSite" id="Pan_g1431.t1">
    <property type="protein sequence ID" value="Pan_g1431.t1"/>
    <property type="gene ID" value="Pan_g1431"/>
</dbReference>
<keyword evidence="2" id="KW-0645">Protease</keyword>
<evidence type="ECO:0000256" key="6">
    <source>
        <dbReference type="SAM" id="SignalP"/>
    </source>
</evidence>
<reference evidence="7" key="1">
    <citation type="journal article" date="2013" name="Genetics">
        <title>The draft genome and transcriptome of Panagrellus redivivus are shaped by the harsh demands of a free-living lifestyle.</title>
        <authorList>
            <person name="Srinivasan J."/>
            <person name="Dillman A.R."/>
            <person name="Macchietto M.G."/>
            <person name="Heikkinen L."/>
            <person name="Lakso M."/>
            <person name="Fracchia K.M."/>
            <person name="Antoshechkin I."/>
            <person name="Mortazavi A."/>
            <person name="Wong G."/>
            <person name="Sternberg P.W."/>
        </authorList>
    </citation>
    <scope>NUCLEOTIDE SEQUENCE [LARGE SCALE GENOMIC DNA]</scope>
    <source>
        <strain evidence="7">MT8872</strain>
    </source>
</reference>
<organism evidence="7 8">
    <name type="scientific">Panagrellus redivivus</name>
    <name type="common">Microworm</name>
    <dbReference type="NCBI Taxonomy" id="6233"/>
    <lineage>
        <taxon>Eukaryota</taxon>
        <taxon>Metazoa</taxon>
        <taxon>Ecdysozoa</taxon>
        <taxon>Nematoda</taxon>
        <taxon>Chromadorea</taxon>
        <taxon>Rhabditida</taxon>
        <taxon>Tylenchina</taxon>
        <taxon>Panagrolaimomorpha</taxon>
        <taxon>Panagrolaimoidea</taxon>
        <taxon>Panagrolaimidae</taxon>
        <taxon>Panagrellus</taxon>
    </lineage>
</organism>
<evidence type="ECO:0000256" key="3">
    <source>
        <dbReference type="ARBA" id="ARBA00022729"/>
    </source>
</evidence>
<keyword evidence="5" id="KW-0325">Glycoprotein</keyword>
<dbReference type="PANTHER" id="PTHR11010">
    <property type="entry name" value="PROTEASE S28 PRO-X CARBOXYPEPTIDASE-RELATED"/>
    <property type="match status" value="1"/>
</dbReference>
<comment type="similarity">
    <text evidence="1">Belongs to the peptidase S28 family.</text>
</comment>
<reference evidence="8" key="2">
    <citation type="submission" date="2020-10" db="UniProtKB">
        <authorList>
            <consortium name="WormBaseParasite"/>
        </authorList>
    </citation>
    <scope>IDENTIFICATION</scope>
</reference>
<evidence type="ECO:0000256" key="4">
    <source>
        <dbReference type="ARBA" id="ARBA00022801"/>
    </source>
</evidence>
<protein>
    <submittedName>
        <fullName evidence="8">Serine protease K12H4.7</fullName>
    </submittedName>
</protein>
<dbReference type="Proteomes" id="UP000492821">
    <property type="component" value="Unassembled WGS sequence"/>
</dbReference>
<dbReference type="PANTHER" id="PTHR11010:SF101">
    <property type="entry name" value="SERINE PROTEASE F56F10.1-RELATED"/>
    <property type="match status" value="1"/>
</dbReference>
<keyword evidence="3 6" id="KW-0732">Signal</keyword>
<evidence type="ECO:0000256" key="5">
    <source>
        <dbReference type="ARBA" id="ARBA00023180"/>
    </source>
</evidence>
<sequence length="569" mass="63059">MRGFVIFALCLGLAYAALPPLTGFYNGKPLRRLMDTIYGAHEANCTADVTQHNFTQIVDHFSDSDNSTWNQRLLVNDAYFNYTTDSPVIFIQIGGEDTASIVWTCWTNYTYISLAVQHGALVLQLEHRFFGYSYPLWTKDGLADMSTEALRLLTSQQALADLANFIKAFNDQHKFVNPRWVVFGGSYPGSLCAWFRAQYPDLSVGGICSSAPLWAKVDFYEYAQVMEYAIGDYNPTCKEGIKRGFAVAKQYVYTDDGRDTLNEIFQIDPPLDPKNSTNYELDVTNFLATLFSSFQGIIQYTFDGRNNNTINGYGLTGLCDIVLGDLNINSNGTINGTDYLYLQLVADVVFWAQDVEGGNPNRTLGNNYADSLGGLTRTTYNVNVDDDRDISAGRGWMWLSCGMALGWLQTTEGGEGMFGRALPLNYYLNMCYDLFGNPVNTTYITAKVAESVDHFKNPWNYNATNVVLPNGAYDPWSALGSYVTNNATHQISVLIPAAAHCSDMYPSRDGEPKALNATRTLIANEVAYYLTQTNVPPTVETTTKGSGNSHSMLSVTFAIVISSIVSFLL</sequence>
<dbReference type="InterPro" id="IPR029058">
    <property type="entry name" value="AB_hydrolase_fold"/>
</dbReference>
<dbReference type="GO" id="GO:0008239">
    <property type="term" value="F:dipeptidyl-peptidase activity"/>
    <property type="evidence" value="ECO:0007669"/>
    <property type="project" value="TreeGrafter"/>
</dbReference>
<feature type="chain" id="PRO_5028873978" evidence="6">
    <location>
        <begin position="17"/>
        <end position="569"/>
    </location>
</feature>
<proteinExistence type="inferred from homology"/>
<evidence type="ECO:0000313" key="8">
    <source>
        <dbReference type="WBParaSite" id="Pan_g1431.t1"/>
    </source>
</evidence>
<keyword evidence="4" id="KW-0378">Hydrolase</keyword>
<dbReference type="Pfam" id="PF05577">
    <property type="entry name" value="Peptidase_S28"/>
    <property type="match status" value="1"/>
</dbReference>
<name>A0A7E4ZS57_PANRE</name>
<evidence type="ECO:0000256" key="2">
    <source>
        <dbReference type="ARBA" id="ARBA00022670"/>
    </source>
</evidence>
<dbReference type="Gene3D" id="3.40.50.1820">
    <property type="entry name" value="alpha/beta hydrolase"/>
    <property type="match status" value="1"/>
</dbReference>
<dbReference type="AlphaFoldDB" id="A0A7E4ZS57"/>
<evidence type="ECO:0000313" key="7">
    <source>
        <dbReference type="Proteomes" id="UP000492821"/>
    </source>
</evidence>
<dbReference type="GO" id="GO:0070008">
    <property type="term" value="F:serine-type exopeptidase activity"/>
    <property type="evidence" value="ECO:0007669"/>
    <property type="project" value="InterPro"/>
</dbReference>
<dbReference type="Gene3D" id="1.20.120.980">
    <property type="entry name" value="Serine carboxypeptidase S28, SKS domain"/>
    <property type="match status" value="1"/>
</dbReference>
<feature type="signal peptide" evidence="6">
    <location>
        <begin position="1"/>
        <end position="16"/>
    </location>
</feature>